<sequence length="174" mass="20056">MTILRWRCLVYLQGMNIRSLIRRSGRGIGGGAKDDDKVWAKEEPETWKRVDEKRRVCDMRETRTPLTTQKFEKKPSVAIKWLNNLQCSSRGMEFVDPLGLGIIDNRTLRLVNEYTTTSPSKSEKVESDVRDKLMYYSERFDPKLFLCRVHQDTAAADLEAGALALKTDLKGRTQ</sequence>
<proteinExistence type="predicted"/>
<evidence type="ECO:0000313" key="1">
    <source>
        <dbReference type="EMBL" id="KAI3722643.1"/>
    </source>
</evidence>
<keyword evidence="2" id="KW-1185">Reference proteome</keyword>
<reference evidence="1 2" key="2">
    <citation type="journal article" date="2022" name="Mol. Ecol. Resour.">
        <title>The genomes of chicory, endive, great burdock and yacon provide insights into Asteraceae paleo-polyploidization history and plant inulin production.</title>
        <authorList>
            <person name="Fan W."/>
            <person name="Wang S."/>
            <person name="Wang H."/>
            <person name="Wang A."/>
            <person name="Jiang F."/>
            <person name="Liu H."/>
            <person name="Zhao H."/>
            <person name="Xu D."/>
            <person name="Zhang Y."/>
        </authorList>
    </citation>
    <scope>NUCLEOTIDE SEQUENCE [LARGE SCALE GENOMIC DNA]</scope>
    <source>
        <strain evidence="2">cv. Punajuju</strain>
        <tissue evidence="1">Leaves</tissue>
    </source>
</reference>
<comment type="caution">
    <text evidence="1">The sequence shown here is derived from an EMBL/GenBank/DDBJ whole genome shotgun (WGS) entry which is preliminary data.</text>
</comment>
<dbReference type="Proteomes" id="UP001055811">
    <property type="component" value="Linkage Group LG06"/>
</dbReference>
<name>A0ACB9BKV1_CICIN</name>
<reference evidence="2" key="1">
    <citation type="journal article" date="2022" name="Mol. Ecol. Resour.">
        <title>The genomes of chicory, endive, great burdock and yacon provide insights into Asteraceae palaeo-polyploidization history and plant inulin production.</title>
        <authorList>
            <person name="Fan W."/>
            <person name="Wang S."/>
            <person name="Wang H."/>
            <person name="Wang A."/>
            <person name="Jiang F."/>
            <person name="Liu H."/>
            <person name="Zhao H."/>
            <person name="Xu D."/>
            <person name="Zhang Y."/>
        </authorList>
    </citation>
    <scope>NUCLEOTIDE SEQUENCE [LARGE SCALE GENOMIC DNA]</scope>
    <source>
        <strain evidence="2">cv. Punajuju</strain>
    </source>
</reference>
<accession>A0ACB9BKV1</accession>
<evidence type="ECO:0000313" key="2">
    <source>
        <dbReference type="Proteomes" id="UP001055811"/>
    </source>
</evidence>
<protein>
    <submittedName>
        <fullName evidence="1">Uncharacterized protein</fullName>
    </submittedName>
</protein>
<gene>
    <name evidence="1" type="ORF">L2E82_33685</name>
</gene>
<organism evidence="1 2">
    <name type="scientific">Cichorium intybus</name>
    <name type="common">Chicory</name>
    <dbReference type="NCBI Taxonomy" id="13427"/>
    <lineage>
        <taxon>Eukaryota</taxon>
        <taxon>Viridiplantae</taxon>
        <taxon>Streptophyta</taxon>
        <taxon>Embryophyta</taxon>
        <taxon>Tracheophyta</taxon>
        <taxon>Spermatophyta</taxon>
        <taxon>Magnoliopsida</taxon>
        <taxon>eudicotyledons</taxon>
        <taxon>Gunneridae</taxon>
        <taxon>Pentapetalae</taxon>
        <taxon>asterids</taxon>
        <taxon>campanulids</taxon>
        <taxon>Asterales</taxon>
        <taxon>Asteraceae</taxon>
        <taxon>Cichorioideae</taxon>
        <taxon>Cichorieae</taxon>
        <taxon>Cichoriinae</taxon>
        <taxon>Cichorium</taxon>
    </lineage>
</organism>
<dbReference type="EMBL" id="CM042014">
    <property type="protein sequence ID" value="KAI3722643.1"/>
    <property type="molecule type" value="Genomic_DNA"/>
</dbReference>